<protein>
    <submittedName>
        <fullName evidence="1">Uncharacterized protein</fullName>
    </submittedName>
</protein>
<proteinExistence type="predicted"/>
<organism evidence="1 2">
    <name type="scientific">Anaerolinea thermolimosa</name>
    <dbReference type="NCBI Taxonomy" id="229919"/>
    <lineage>
        <taxon>Bacteria</taxon>
        <taxon>Bacillati</taxon>
        <taxon>Chloroflexota</taxon>
        <taxon>Anaerolineae</taxon>
        <taxon>Anaerolineales</taxon>
        <taxon>Anaerolineaceae</taxon>
        <taxon>Anaerolinea</taxon>
    </lineage>
</organism>
<dbReference type="AlphaFoldDB" id="A0A7U9PU14"/>
<sequence>MEMSPEMQNRDVPYEDTSGIVSPLFIGDISILHFRGHFYFALTGKPCKNISHAGTSGKEQRLIFN</sequence>
<dbReference type="Proteomes" id="UP000253922">
    <property type="component" value="Unassembled WGS sequence"/>
</dbReference>
<keyword evidence="2" id="KW-1185">Reference proteome</keyword>
<reference evidence="2" key="1">
    <citation type="submission" date="2015-07" db="EMBL/GenBank/DDBJ databases">
        <title>Draft Genome Sequences of Anaerolinea thermolimosa IMO-1, Bellilinea caldifistulae GOMI-1, Leptolinea tardivitalis YMTK-2, Levilinea saccharolytica KIBI-1,Longilinea arvoryzae KOME-1, Previously Described as Members of the Anaerolineaceae (Chloroflexi).</title>
        <authorList>
            <person name="Sekiguchi Y."/>
            <person name="Ohashi A."/>
            <person name="Matsuura N."/>
            <person name="Tourlousse M.D."/>
        </authorList>
    </citation>
    <scope>NUCLEOTIDE SEQUENCE [LARGE SCALE GENOMIC DNA]</scope>
    <source>
        <strain evidence="2">IMO-1</strain>
    </source>
</reference>
<evidence type="ECO:0000313" key="1">
    <source>
        <dbReference type="EMBL" id="GAP08238.1"/>
    </source>
</evidence>
<gene>
    <name evidence="1" type="ORF">ATHL_03140</name>
</gene>
<accession>A0A7U9PU14</accession>
<name>A0A7U9PU14_9CHLR</name>
<evidence type="ECO:0000313" key="2">
    <source>
        <dbReference type="Proteomes" id="UP000253922"/>
    </source>
</evidence>
<dbReference type="EMBL" id="DF967966">
    <property type="protein sequence ID" value="GAP08238.1"/>
    <property type="molecule type" value="Genomic_DNA"/>
</dbReference>